<sequence>MKTHAPTYAAATAVEAAGMFAIPATTVDFDPVAGGTTTAPAHRPHALSSREPALVEAVSHEPVSLTVCAALPERGPDVGVSFVSRSRTPTASLPTLTLFTLSNNVITSVVGDGKPLSPNPTGAGLGGEGGFGAGQSGPEGDDGADG</sequence>
<accession>A0A5N5V9J5</accession>
<evidence type="ECO:0000256" key="1">
    <source>
        <dbReference type="SAM" id="MobiDB-lite"/>
    </source>
</evidence>
<feature type="region of interest" description="Disordered" evidence="1">
    <location>
        <begin position="111"/>
        <end position="146"/>
    </location>
</feature>
<evidence type="ECO:0000313" key="3">
    <source>
        <dbReference type="Proteomes" id="UP000325690"/>
    </source>
</evidence>
<name>A0A5N5V9J5_MYCPH</name>
<dbReference type="EMBL" id="ANBP01000005">
    <property type="protein sequence ID" value="KAB7758604.1"/>
    <property type="molecule type" value="Genomic_DNA"/>
</dbReference>
<dbReference type="Proteomes" id="UP000325690">
    <property type="component" value="Unassembled WGS sequence"/>
</dbReference>
<gene>
    <name evidence="2" type="ORF">MPHL21000_06265</name>
</gene>
<dbReference type="AlphaFoldDB" id="A0A5N5V9J5"/>
<feature type="compositionally biased region" description="Gly residues" evidence="1">
    <location>
        <begin position="123"/>
        <end position="137"/>
    </location>
</feature>
<comment type="caution">
    <text evidence="2">The sequence shown here is derived from an EMBL/GenBank/DDBJ whole genome shotgun (WGS) entry which is preliminary data.</text>
</comment>
<evidence type="ECO:0000313" key="2">
    <source>
        <dbReference type="EMBL" id="KAB7758604.1"/>
    </source>
</evidence>
<keyword evidence="3" id="KW-1185">Reference proteome</keyword>
<proteinExistence type="predicted"/>
<protein>
    <submittedName>
        <fullName evidence="2">Uncharacterized protein</fullName>
    </submittedName>
</protein>
<organism evidence="2 3">
    <name type="scientific">Mycolicibacterium phlei DSM 43239 = CCUG 21000</name>
    <dbReference type="NCBI Taxonomy" id="1226750"/>
    <lineage>
        <taxon>Bacteria</taxon>
        <taxon>Bacillati</taxon>
        <taxon>Actinomycetota</taxon>
        <taxon>Actinomycetes</taxon>
        <taxon>Mycobacteriales</taxon>
        <taxon>Mycobacteriaceae</taxon>
        <taxon>Mycolicibacterium</taxon>
    </lineage>
</organism>
<reference evidence="2 3" key="1">
    <citation type="submission" date="2012-10" db="EMBL/GenBank/DDBJ databases">
        <title>The draft sequence of the Mycobacterium pheli genome.</title>
        <authorList>
            <person name="Pettersson B.M.F."/>
            <person name="Das S."/>
            <person name="Dasgupta S."/>
            <person name="Bhattacharya A."/>
            <person name="Kirsebom L.A."/>
        </authorList>
    </citation>
    <scope>NUCLEOTIDE SEQUENCE [LARGE SCALE GENOMIC DNA]</scope>
    <source>
        <strain evidence="2 3">CCUG 21000</strain>
    </source>
</reference>